<dbReference type="PANTHER" id="PTHR11875">
    <property type="entry name" value="TESTIS-SPECIFIC Y-ENCODED PROTEIN"/>
    <property type="match status" value="1"/>
</dbReference>
<dbReference type="FunFam" id="3.30.1120.90:FF:000005">
    <property type="entry name" value="Nucleosome assembly protein11"/>
    <property type="match status" value="1"/>
</dbReference>
<protein>
    <submittedName>
        <fullName evidence="9">Nucleosome assembly protein 1</fullName>
    </submittedName>
</protein>
<evidence type="ECO:0000256" key="8">
    <source>
        <dbReference type="SAM" id="MobiDB-lite"/>
    </source>
</evidence>
<keyword evidence="10" id="KW-1185">Reference proteome</keyword>
<gene>
    <name evidence="9" type="ORF">F3Y22_tig00109987pilonHSYRG00080</name>
</gene>
<evidence type="ECO:0000256" key="6">
    <source>
        <dbReference type="ARBA" id="ARBA00023242"/>
    </source>
</evidence>
<dbReference type="GO" id="GO:0006334">
    <property type="term" value="P:nucleosome assembly"/>
    <property type="evidence" value="ECO:0007669"/>
    <property type="project" value="InterPro"/>
</dbReference>
<dbReference type="FunFam" id="1.20.5.1500:FF:000001">
    <property type="entry name" value="Nucleosome assembly protein 1-like 1"/>
    <property type="match status" value="1"/>
</dbReference>
<sequence length="352" mass="40872">MSNAGININISDLGDGLNEEARAGGIDDLTDEIQSLAMDYTDELETFSPNVRKRVEVLKEIQVQHDELEAKFFEEMAALEAKYQELYKPFYAKRYGIVNGVGEADRTTNDVDMDQKEDNAIMYYVEKGVPYFWLIAMKNSEELSEKITEHDAGVLKYLEDIKWHRIHEPKGFKLEFYFHTNPYFKNTLLTKTFHVIEEGDPVLDKAIGTEIEWYPGKCLILEKKPENGSMDANPTSKTEDSQSFFKFFYPPEVPDDVDDIDKDTAEELHNLMEQDYDMGVIIRDKIIPRAVSWFTGEAVYGEYFYIDDDDDDCSDYDDDDDSSSEEEDEEARRCIKKKKRKIMRGWAVRWAA</sequence>
<comment type="similarity">
    <text evidence="3 7">Belongs to the nucleosome assembly protein (NAP) family.</text>
</comment>
<dbReference type="Pfam" id="PF00956">
    <property type="entry name" value="NAP"/>
    <property type="match status" value="1"/>
</dbReference>
<proteinExistence type="inferred from homology"/>
<dbReference type="EMBL" id="VEPZ02000799">
    <property type="protein sequence ID" value="KAE8718830.1"/>
    <property type="molecule type" value="Genomic_DNA"/>
</dbReference>
<dbReference type="GO" id="GO:0005634">
    <property type="term" value="C:nucleus"/>
    <property type="evidence" value="ECO:0007669"/>
    <property type="project" value="UniProtKB-SubCell"/>
</dbReference>
<dbReference type="GO" id="GO:0000724">
    <property type="term" value="P:double-strand break repair via homologous recombination"/>
    <property type="evidence" value="ECO:0007669"/>
    <property type="project" value="UniProtKB-ARBA"/>
</dbReference>
<comment type="subcellular location">
    <subcellularLocation>
        <location evidence="2">Cytoplasm</location>
    </subcellularLocation>
    <subcellularLocation>
        <location evidence="1">Nucleus</location>
    </subcellularLocation>
</comment>
<keyword evidence="4" id="KW-0963">Cytoplasm</keyword>
<comment type="caution">
    <text evidence="9">The sequence shown here is derived from an EMBL/GenBank/DDBJ whole genome shotgun (WGS) entry which is preliminary data.</text>
</comment>
<evidence type="ECO:0000256" key="5">
    <source>
        <dbReference type="ARBA" id="ARBA00023186"/>
    </source>
</evidence>
<evidence type="ECO:0000313" key="9">
    <source>
        <dbReference type="EMBL" id="KAE8718830.1"/>
    </source>
</evidence>
<dbReference type="GO" id="GO:0005737">
    <property type="term" value="C:cytoplasm"/>
    <property type="evidence" value="ECO:0007669"/>
    <property type="project" value="UniProtKB-SubCell"/>
</dbReference>
<dbReference type="Proteomes" id="UP000436088">
    <property type="component" value="Unassembled WGS sequence"/>
</dbReference>
<accession>A0A6A3BP85</accession>
<name>A0A6A3BP85_HIBSY</name>
<organism evidence="9 10">
    <name type="scientific">Hibiscus syriacus</name>
    <name type="common">Rose of Sharon</name>
    <dbReference type="NCBI Taxonomy" id="106335"/>
    <lineage>
        <taxon>Eukaryota</taxon>
        <taxon>Viridiplantae</taxon>
        <taxon>Streptophyta</taxon>
        <taxon>Embryophyta</taxon>
        <taxon>Tracheophyta</taxon>
        <taxon>Spermatophyta</taxon>
        <taxon>Magnoliopsida</taxon>
        <taxon>eudicotyledons</taxon>
        <taxon>Gunneridae</taxon>
        <taxon>Pentapetalae</taxon>
        <taxon>rosids</taxon>
        <taxon>malvids</taxon>
        <taxon>Malvales</taxon>
        <taxon>Malvaceae</taxon>
        <taxon>Malvoideae</taxon>
        <taxon>Hibiscus</taxon>
    </lineage>
</organism>
<evidence type="ECO:0000256" key="7">
    <source>
        <dbReference type="RuleBase" id="RU003876"/>
    </source>
</evidence>
<dbReference type="InterPro" id="IPR037231">
    <property type="entry name" value="NAP-like_sf"/>
</dbReference>
<reference evidence="9" key="1">
    <citation type="submission" date="2019-09" db="EMBL/GenBank/DDBJ databases">
        <title>Draft genome information of white flower Hibiscus syriacus.</title>
        <authorList>
            <person name="Kim Y.-M."/>
        </authorList>
    </citation>
    <scope>NUCLEOTIDE SEQUENCE [LARGE SCALE GENOMIC DNA]</scope>
    <source>
        <strain evidence="9">YM2019G1</strain>
    </source>
</reference>
<dbReference type="Gene3D" id="3.30.1120.90">
    <property type="entry name" value="Nucleosome assembly protein"/>
    <property type="match status" value="1"/>
</dbReference>
<dbReference type="Gene3D" id="1.20.5.1500">
    <property type="match status" value="1"/>
</dbReference>
<evidence type="ECO:0000256" key="2">
    <source>
        <dbReference type="ARBA" id="ARBA00004496"/>
    </source>
</evidence>
<evidence type="ECO:0000256" key="4">
    <source>
        <dbReference type="ARBA" id="ARBA00022490"/>
    </source>
</evidence>
<keyword evidence="5" id="KW-0143">Chaperone</keyword>
<dbReference type="InterPro" id="IPR002164">
    <property type="entry name" value="NAP_family"/>
</dbReference>
<keyword evidence="6" id="KW-0539">Nucleus</keyword>
<dbReference type="SUPFAM" id="SSF143113">
    <property type="entry name" value="NAP-like"/>
    <property type="match status" value="1"/>
</dbReference>
<evidence type="ECO:0000256" key="3">
    <source>
        <dbReference type="ARBA" id="ARBA00009947"/>
    </source>
</evidence>
<feature type="region of interest" description="Disordered" evidence="8">
    <location>
        <begin position="311"/>
        <end position="331"/>
    </location>
</feature>
<evidence type="ECO:0000256" key="1">
    <source>
        <dbReference type="ARBA" id="ARBA00004123"/>
    </source>
</evidence>
<evidence type="ECO:0000313" key="10">
    <source>
        <dbReference type="Proteomes" id="UP000436088"/>
    </source>
</evidence>
<dbReference type="AlphaFoldDB" id="A0A6A3BP85"/>
<dbReference type="GO" id="GO:0042393">
    <property type="term" value="F:histone binding"/>
    <property type="evidence" value="ECO:0007669"/>
    <property type="project" value="UniProtKB-ARBA"/>
</dbReference>
<feature type="compositionally biased region" description="Acidic residues" evidence="8">
    <location>
        <begin position="311"/>
        <end position="329"/>
    </location>
</feature>